<organism evidence="1 2">
    <name type="scientific">Brumimicrobium salinarum</name>
    <dbReference type="NCBI Taxonomy" id="2058658"/>
    <lineage>
        <taxon>Bacteria</taxon>
        <taxon>Pseudomonadati</taxon>
        <taxon>Bacteroidota</taxon>
        <taxon>Flavobacteriia</taxon>
        <taxon>Flavobacteriales</taxon>
        <taxon>Crocinitomicaceae</taxon>
        <taxon>Brumimicrobium</taxon>
    </lineage>
</organism>
<dbReference type="AlphaFoldDB" id="A0A2I0R0C8"/>
<dbReference type="RefSeq" id="WP_101335225.1">
    <property type="nucleotide sequence ID" value="NZ_PJNI01000014.1"/>
</dbReference>
<dbReference type="SUPFAM" id="SSF56059">
    <property type="entry name" value="Glutathione synthetase ATP-binding domain-like"/>
    <property type="match status" value="1"/>
</dbReference>
<evidence type="ECO:0000313" key="2">
    <source>
        <dbReference type="Proteomes" id="UP000236654"/>
    </source>
</evidence>
<proteinExistence type="predicted"/>
<evidence type="ECO:0008006" key="3">
    <source>
        <dbReference type="Google" id="ProtNLM"/>
    </source>
</evidence>
<dbReference type="OrthoDB" id="583309at2"/>
<dbReference type="Gene3D" id="3.30.470.20">
    <property type="entry name" value="ATP-grasp fold, B domain"/>
    <property type="match status" value="1"/>
</dbReference>
<dbReference type="EMBL" id="PJNI01000014">
    <property type="protein sequence ID" value="PKR80033.1"/>
    <property type="molecule type" value="Genomic_DNA"/>
</dbReference>
<name>A0A2I0R0C8_9FLAO</name>
<evidence type="ECO:0000313" key="1">
    <source>
        <dbReference type="EMBL" id="PKR80033.1"/>
    </source>
</evidence>
<comment type="caution">
    <text evidence="1">The sequence shown here is derived from an EMBL/GenBank/DDBJ whole genome shotgun (WGS) entry which is preliminary data.</text>
</comment>
<keyword evidence="2" id="KW-1185">Reference proteome</keyword>
<protein>
    <recommendedName>
        <fullName evidence="3">ATP-grasp domain-containing protein</fullName>
    </recommendedName>
</protein>
<dbReference type="Proteomes" id="UP000236654">
    <property type="component" value="Unassembled WGS sequence"/>
</dbReference>
<gene>
    <name evidence="1" type="ORF">CW751_11735</name>
</gene>
<accession>A0A2I0R0C8</accession>
<sequence length="98" mass="11234">MAIFSQLDSQTEVDFRVYNDEKPNRTIPYTLPDEVEEKLLKLMNELTLETASIDIILGKDGVYYFLEANPVGQFGMTSVPCNYKLEQKIAEYLAYGKN</sequence>
<reference evidence="1 2" key="1">
    <citation type="submission" date="2017-12" db="EMBL/GenBank/DDBJ databases">
        <title>The draft genome sequence of Brumimicrobium saltpan LHR20.</title>
        <authorList>
            <person name="Do Z.-J."/>
            <person name="Luo H.-R."/>
        </authorList>
    </citation>
    <scope>NUCLEOTIDE SEQUENCE [LARGE SCALE GENOMIC DNA]</scope>
    <source>
        <strain evidence="1 2">LHR20</strain>
    </source>
</reference>